<dbReference type="Proteomes" id="UP001431429">
    <property type="component" value="Unassembled WGS sequence"/>
</dbReference>
<protein>
    <submittedName>
        <fullName evidence="1">Uncharacterized protein</fullName>
    </submittedName>
</protein>
<proteinExistence type="predicted"/>
<dbReference type="EMBL" id="JAMQAW010000009">
    <property type="protein sequence ID" value="MCM2388940.1"/>
    <property type="molecule type" value="Genomic_DNA"/>
</dbReference>
<evidence type="ECO:0000313" key="2">
    <source>
        <dbReference type="Proteomes" id="UP001431429"/>
    </source>
</evidence>
<organism evidence="1 2">
    <name type="scientific">Streptomyces albipurpureus</name>
    <dbReference type="NCBI Taxonomy" id="2897419"/>
    <lineage>
        <taxon>Bacteria</taxon>
        <taxon>Bacillati</taxon>
        <taxon>Actinomycetota</taxon>
        <taxon>Actinomycetes</taxon>
        <taxon>Kitasatosporales</taxon>
        <taxon>Streptomycetaceae</taxon>
        <taxon>Streptomyces</taxon>
    </lineage>
</organism>
<reference evidence="1" key="1">
    <citation type="submission" date="2022-06" db="EMBL/GenBank/DDBJ databases">
        <title>Genome public.</title>
        <authorList>
            <person name="Sun Q."/>
        </authorList>
    </citation>
    <scope>NUCLEOTIDE SEQUENCE</scope>
    <source>
        <strain evidence="1">CWNU-1</strain>
    </source>
</reference>
<evidence type="ECO:0000313" key="1">
    <source>
        <dbReference type="EMBL" id="MCM2388940.1"/>
    </source>
</evidence>
<name>A0ABT0ULG0_9ACTN</name>
<gene>
    <name evidence="1" type="ORF">NBG84_11660</name>
</gene>
<comment type="caution">
    <text evidence="1">The sequence shown here is derived from an EMBL/GenBank/DDBJ whole genome shotgun (WGS) entry which is preliminary data.</text>
</comment>
<dbReference type="RefSeq" id="WP_250919282.1">
    <property type="nucleotide sequence ID" value="NZ_JAMQAW010000009.1"/>
</dbReference>
<sequence length="100" mass="10743">MAEKTTWTTLVDGREVQIPATIDGVRATLAGEPERLAEFEAEIGRTPAFQLAQTLATWALPAEAWSEINAEMDRLAAGDFAGCTLMEDLEGYDPAGEEAA</sequence>
<keyword evidence="2" id="KW-1185">Reference proteome</keyword>
<accession>A0ABT0ULG0</accession>